<feature type="compositionally biased region" description="Low complexity" evidence="7">
    <location>
        <begin position="269"/>
        <end position="300"/>
    </location>
</feature>
<evidence type="ECO:0000313" key="10">
    <source>
        <dbReference type="RefSeq" id="XP_013879756.1"/>
    </source>
</evidence>
<feature type="region of interest" description="Disordered" evidence="7">
    <location>
        <begin position="202"/>
        <end position="300"/>
    </location>
</feature>
<evidence type="ECO:0000256" key="6">
    <source>
        <dbReference type="PROSITE-ProRule" id="PRU00042"/>
    </source>
</evidence>
<dbReference type="RefSeq" id="XP_013879756.1">
    <property type="nucleotide sequence ID" value="XM_014024302.1"/>
</dbReference>
<evidence type="ECO:0000256" key="7">
    <source>
        <dbReference type="SAM" id="MobiDB-lite"/>
    </source>
</evidence>
<feature type="domain" description="C2H2-type" evidence="8">
    <location>
        <begin position="122"/>
        <end position="149"/>
    </location>
</feature>
<keyword evidence="2" id="KW-0677">Repeat</keyword>
<dbReference type="OrthoDB" id="8117402at2759"/>
<dbReference type="GO" id="GO:0000981">
    <property type="term" value="F:DNA-binding transcription factor activity, RNA polymerase II-specific"/>
    <property type="evidence" value="ECO:0007669"/>
    <property type="project" value="TreeGrafter"/>
</dbReference>
<feature type="domain" description="C2H2-type" evidence="8">
    <location>
        <begin position="149"/>
        <end position="171"/>
    </location>
</feature>
<dbReference type="PROSITE" id="PS50157">
    <property type="entry name" value="ZINC_FINGER_C2H2_2"/>
    <property type="match status" value="3"/>
</dbReference>
<accession>A0A2I4CID2</accession>
<gene>
    <name evidence="10" type="primary">LOC106529001</name>
</gene>
<dbReference type="AlphaFoldDB" id="A0A2I4CID2"/>
<evidence type="ECO:0000256" key="2">
    <source>
        <dbReference type="ARBA" id="ARBA00022737"/>
    </source>
</evidence>
<evidence type="ECO:0000313" key="9">
    <source>
        <dbReference type="Proteomes" id="UP000192220"/>
    </source>
</evidence>
<dbReference type="FunFam" id="3.30.160.60:FF:001345">
    <property type="entry name" value="zinc finger protein 646"/>
    <property type="match status" value="1"/>
</dbReference>
<protein>
    <submittedName>
        <fullName evidence="10">Zinc finger protein 646 isoform X3</fullName>
    </submittedName>
</protein>
<reference evidence="10" key="1">
    <citation type="submission" date="2025-08" db="UniProtKB">
        <authorList>
            <consortium name="RefSeq"/>
        </authorList>
    </citation>
    <scope>IDENTIFICATION</scope>
    <source>
        <strain evidence="10">Quisiro</strain>
        <tissue evidence="10">Liver</tissue>
    </source>
</reference>
<dbReference type="Pfam" id="PF00096">
    <property type="entry name" value="zf-C2H2"/>
    <property type="match status" value="2"/>
</dbReference>
<dbReference type="PROSITE" id="PS00028">
    <property type="entry name" value="ZINC_FINGER_C2H2_1"/>
    <property type="match status" value="2"/>
</dbReference>
<dbReference type="Proteomes" id="UP000192220">
    <property type="component" value="Unplaced"/>
</dbReference>
<dbReference type="Gene3D" id="3.30.160.60">
    <property type="entry name" value="Classic Zinc Finger"/>
    <property type="match status" value="3"/>
</dbReference>
<organism evidence="9 10">
    <name type="scientific">Austrofundulus limnaeus</name>
    <name type="common">Annual killifish</name>
    <dbReference type="NCBI Taxonomy" id="52670"/>
    <lineage>
        <taxon>Eukaryota</taxon>
        <taxon>Metazoa</taxon>
        <taxon>Chordata</taxon>
        <taxon>Craniata</taxon>
        <taxon>Vertebrata</taxon>
        <taxon>Euteleostomi</taxon>
        <taxon>Actinopterygii</taxon>
        <taxon>Neopterygii</taxon>
        <taxon>Teleostei</taxon>
        <taxon>Neoteleostei</taxon>
        <taxon>Acanthomorphata</taxon>
        <taxon>Ovalentaria</taxon>
        <taxon>Atherinomorphae</taxon>
        <taxon>Cyprinodontiformes</taxon>
        <taxon>Rivulidae</taxon>
        <taxon>Austrofundulus</taxon>
    </lineage>
</organism>
<dbReference type="GeneID" id="106529001"/>
<dbReference type="SMART" id="SM00355">
    <property type="entry name" value="ZnF_C2H2"/>
    <property type="match status" value="3"/>
</dbReference>
<sequence>MYARTNTGSTHGDFQDRNGVNYVSSTESFGHCSQLFWKKDPNDSGPSSTINWCDQLPSSSAALSSSSLSSASLSMESRAPPPAATDDMESDERPYVCDLCPCAYKHASSLLNHKLTHRIGDFKCDFCSKPYTNYMSLRNHMRIHGQKRYMCDLCGKAFRLARYLRNHQRIHDDGPNRFDCPSCCKSYRTMLELAQHRCTAASSNQSGGRRFSANPRRQQQQNNATSMMQSQHGGHAQQEALSSHCVPAMSQGGQGASQSVSDPHQVRPSSVSSQSSQQSMRSSSSNKHVPSSSAAPSSSYSLLQPLVPEVKEMNSGYTRLSANPMKHQDTFSLAPQRPLTTINPISHSLHPNGAPSLKPSPLPRTIQAMPWEQRSLYNQ</sequence>
<dbReference type="SUPFAM" id="SSF57667">
    <property type="entry name" value="beta-beta-alpha zinc fingers"/>
    <property type="match status" value="2"/>
</dbReference>
<dbReference type="InterPro" id="IPR013087">
    <property type="entry name" value="Znf_C2H2_type"/>
</dbReference>
<dbReference type="InterPro" id="IPR036236">
    <property type="entry name" value="Znf_C2H2_sf"/>
</dbReference>
<dbReference type="InterPro" id="IPR050527">
    <property type="entry name" value="Snail/Krueppel_Znf"/>
</dbReference>
<evidence type="ECO:0000256" key="4">
    <source>
        <dbReference type="ARBA" id="ARBA00022833"/>
    </source>
</evidence>
<dbReference type="Pfam" id="PF13894">
    <property type="entry name" value="zf-C2H2_4"/>
    <property type="match status" value="1"/>
</dbReference>
<dbReference type="GO" id="GO:0000978">
    <property type="term" value="F:RNA polymerase II cis-regulatory region sequence-specific DNA binding"/>
    <property type="evidence" value="ECO:0007669"/>
    <property type="project" value="TreeGrafter"/>
</dbReference>
<keyword evidence="1" id="KW-0479">Metal-binding</keyword>
<proteinExistence type="predicted"/>
<evidence type="ECO:0000256" key="1">
    <source>
        <dbReference type="ARBA" id="ARBA00022723"/>
    </source>
</evidence>
<evidence type="ECO:0000256" key="3">
    <source>
        <dbReference type="ARBA" id="ARBA00022771"/>
    </source>
</evidence>
<dbReference type="PANTHER" id="PTHR24388:SF99">
    <property type="entry name" value="GASTRULA ZINC FINGER PROTEIN XLCGF52.1-LIKE ISOFORM X1-RELATED"/>
    <property type="match status" value="1"/>
</dbReference>
<dbReference type="GO" id="GO:0008270">
    <property type="term" value="F:zinc ion binding"/>
    <property type="evidence" value="ECO:0007669"/>
    <property type="project" value="UniProtKB-KW"/>
</dbReference>
<evidence type="ECO:0000259" key="8">
    <source>
        <dbReference type="PROSITE" id="PS50157"/>
    </source>
</evidence>
<dbReference type="PANTHER" id="PTHR24388">
    <property type="entry name" value="ZINC FINGER PROTEIN"/>
    <property type="match status" value="1"/>
</dbReference>
<keyword evidence="4" id="KW-0862">Zinc</keyword>
<keyword evidence="9" id="KW-1185">Reference proteome</keyword>
<feature type="domain" description="C2H2-type" evidence="8">
    <location>
        <begin position="95"/>
        <end position="117"/>
    </location>
</feature>
<evidence type="ECO:0000256" key="5">
    <source>
        <dbReference type="ARBA" id="ARBA00023242"/>
    </source>
</evidence>
<name>A0A2I4CID2_AUSLI</name>
<keyword evidence="5" id="KW-0539">Nucleus</keyword>
<keyword evidence="3 6" id="KW-0863">Zinc-finger</keyword>